<evidence type="ECO:0000256" key="1">
    <source>
        <dbReference type="ARBA" id="ARBA00004370"/>
    </source>
</evidence>
<sequence>MTRLTFYIILGVLIALGAAWVVAQPGDMVLTWRSWELRMSFATLAIIGLLYSAALWLLCRFWRALRNVNPFNSPARQAARRRRGHAELDRGWSALALGDEVAALRHARHAKVDLPEENGPLLLLSHVEAEKRRVAILEDLRAKPETAPYALNTLLDEAMEEEDYVLALSLARELTALAPTNRRILKKLFDIEVHHGKWEAASETLKTARRNKALEAAEVAHLDALLSYVQGVEADVSGQRGDALDLALDAQKKDASFAPAAQLAARILLSRKDGGRARKVLEKAWKEHPLPELAELFLELEPMESPTERLRRVQQFIKLNPDHRESLLLLAGQAIEAQHWPEARQALDRLVKEDRATVRTYNLFARLEQKQKKDQIAAEKYLEKALTAKRDGHWHCSECGHQPRHYTANCPDCDQFDGLEWVE</sequence>
<comment type="caution">
    <text evidence="7">The sequence shown here is derived from an EMBL/GenBank/DDBJ whole genome shotgun (WGS) entry which is preliminary data.</text>
</comment>
<evidence type="ECO:0000256" key="3">
    <source>
        <dbReference type="ARBA" id="ARBA00022989"/>
    </source>
</evidence>
<comment type="subcellular location">
    <subcellularLocation>
        <location evidence="1">Membrane</location>
    </subcellularLocation>
</comment>
<dbReference type="Gene3D" id="1.25.40.10">
    <property type="entry name" value="Tetratricopeptide repeat domain"/>
    <property type="match status" value="2"/>
</dbReference>
<evidence type="ECO:0000259" key="6">
    <source>
        <dbReference type="Pfam" id="PF07219"/>
    </source>
</evidence>
<dbReference type="InterPro" id="IPR011990">
    <property type="entry name" value="TPR-like_helical_dom_sf"/>
</dbReference>
<proteinExistence type="predicted"/>
<protein>
    <recommendedName>
        <fullName evidence="6">HemY N-terminal domain-containing protein</fullName>
    </recommendedName>
</protein>
<feature type="domain" description="HemY N-terminal" evidence="6">
    <location>
        <begin position="26"/>
        <end position="130"/>
    </location>
</feature>
<dbReference type="EMBL" id="VFIY01000005">
    <property type="protein sequence ID" value="TPD61461.1"/>
    <property type="molecule type" value="Genomic_DNA"/>
</dbReference>
<keyword evidence="3 5" id="KW-1133">Transmembrane helix</keyword>
<evidence type="ECO:0000256" key="4">
    <source>
        <dbReference type="ARBA" id="ARBA00023136"/>
    </source>
</evidence>
<keyword evidence="4 5" id="KW-0472">Membrane</keyword>
<evidence type="ECO:0000256" key="2">
    <source>
        <dbReference type="ARBA" id="ARBA00022692"/>
    </source>
</evidence>
<keyword evidence="8" id="KW-1185">Reference proteome</keyword>
<reference evidence="8" key="1">
    <citation type="submission" date="2019-06" db="EMBL/GenBank/DDBJ databases">
        <title>The complete genome of Emcibacter congregatus ZYLT.</title>
        <authorList>
            <person name="Zhao Z."/>
        </authorList>
    </citation>
    <scope>NUCLEOTIDE SEQUENCE [LARGE SCALE GENOMIC DNA]</scope>
    <source>
        <strain evidence="8">MCCC 1A06723</strain>
    </source>
</reference>
<gene>
    <name evidence="7" type="ORF">FIV46_04430</name>
</gene>
<dbReference type="SUPFAM" id="SSF48452">
    <property type="entry name" value="TPR-like"/>
    <property type="match status" value="1"/>
</dbReference>
<feature type="transmembrane region" description="Helical" evidence="5">
    <location>
        <begin position="39"/>
        <end position="59"/>
    </location>
</feature>
<keyword evidence="2 5" id="KW-0812">Transmembrane</keyword>
<evidence type="ECO:0000313" key="7">
    <source>
        <dbReference type="EMBL" id="TPD61461.1"/>
    </source>
</evidence>
<evidence type="ECO:0000313" key="8">
    <source>
        <dbReference type="Proteomes" id="UP000319148"/>
    </source>
</evidence>
<dbReference type="OrthoDB" id="9798343at2"/>
<evidence type="ECO:0000256" key="5">
    <source>
        <dbReference type="SAM" id="Phobius"/>
    </source>
</evidence>
<dbReference type="AlphaFoldDB" id="A0A501PNW2"/>
<dbReference type="GO" id="GO:0016020">
    <property type="term" value="C:membrane"/>
    <property type="evidence" value="ECO:0007669"/>
    <property type="project" value="UniProtKB-SubCell"/>
</dbReference>
<dbReference type="Proteomes" id="UP000319148">
    <property type="component" value="Unassembled WGS sequence"/>
</dbReference>
<dbReference type="RefSeq" id="WP_139938827.1">
    <property type="nucleotide sequence ID" value="NZ_JBHSYP010000003.1"/>
</dbReference>
<dbReference type="Pfam" id="PF07219">
    <property type="entry name" value="HemY_N"/>
    <property type="match status" value="1"/>
</dbReference>
<accession>A0A501PNW2</accession>
<organism evidence="7 8">
    <name type="scientific">Emcibacter nanhaiensis</name>
    <dbReference type="NCBI Taxonomy" id="1505037"/>
    <lineage>
        <taxon>Bacteria</taxon>
        <taxon>Pseudomonadati</taxon>
        <taxon>Pseudomonadota</taxon>
        <taxon>Alphaproteobacteria</taxon>
        <taxon>Emcibacterales</taxon>
        <taxon>Emcibacteraceae</taxon>
        <taxon>Emcibacter</taxon>
    </lineage>
</organism>
<name>A0A501PNW2_9PROT</name>
<dbReference type="InterPro" id="IPR010817">
    <property type="entry name" value="HemY_N"/>
</dbReference>